<dbReference type="AlphaFoldDB" id="A0AAN9F3A2"/>
<gene>
    <name evidence="1" type="ORF">RIF29_21598</name>
</gene>
<dbReference type="Proteomes" id="UP001372338">
    <property type="component" value="Unassembled WGS sequence"/>
</dbReference>
<comment type="caution">
    <text evidence="1">The sequence shown here is derived from an EMBL/GenBank/DDBJ whole genome shotgun (WGS) entry which is preliminary data.</text>
</comment>
<sequence length="75" mass="8594">MMSPSFFHTDNPGPLISLSRFSLYVYHLFHLPKLFRFISIQEVGANLPWILLVSNGSLIFMAGKMRFLFGETSNL</sequence>
<protein>
    <submittedName>
        <fullName evidence="1">Uncharacterized protein</fullName>
    </submittedName>
</protein>
<reference evidence="1 2" key="1">
    <citation type="submission" date="2024-01" db="EMBL/GenBank/DDBJ databases">
        <title>The genomes of 5 underutilized Papilionoideae crops provide insights into root nodulation and disease resistanc.</title>
        <authorList>
            <person name="Yuan L."/>
        </authorList>
    </citation>
    <scope>NUCLEOTIDE SEQUENCE [LARGE SCALE GENOMIC DNA]</scope>
    <source>
        <strain evidence="1">ZHUSHIDOU_FW_LH</strain>
        <tissue evidence="1">Leaf</tissue>
    </source>
</reference>
<dbReference type="EMBL" id="JAYWIO010000004">
    <property type="protein sequence ID" value="KAK7268889.1"/>
    <property type="molecule type" value="Genomic_DNA"/>
</dbReference>
<keyword evidence="2" id="KW-1185">Reference proteome</keyword>
<proteinExistence type="predicted"/>
<accession>A0AAN9F3A2</accession>
<evidence type="ECO:0000313" key="1">
    <source>
        <dbReference type="EMBL" id="KAK7268889.1"/>
    </source>
</evidence>
<organism evidence="1 2">
    <name type="scientific">Crotalaria pallida</name>
    <name type="common">Smooth rattlebox</name>
    <name type="synonym">Crotalaria striata</name>
    <dbReference type="NCBI Taxonomy" id="3830"/>
    <lineage>
        <taxon>Eukaryota</taxon>
        <taxon>Viridiplantae</taxon>
        <taxon>Streptophyta</taxon>
        <taxon>Embryophyta</taxon>
        <taxon>Tracheophyta</taxon>
        <taxon>Spermatophyta</taxon>
        <taxon>Magnoliopsida</taxon>
        <taxon>eudicotyledons</taxon>
        <taxon>Gunneridae</taxon>
        <taxon>Pentapetalae</taxon>
        <taxon>rosids</taxon>
        <taxon>fabids</taxon>
        <taxon>Fabales</taxon>
        <taxon>Fabaceae</taxon>
        <taxon>Papilionoideae</taxon>
        <taxon>50 kb inversion clade</taxon>
        <taxon>genistoids sensu lato</taxon>
        <taxon>core genistoids</taxon>
        <taxon>Crotalarieae</taxon>
        <taxon>Crotalaria</taxon>
    </lineage>
</organism>
<name>A0AAN9F3A2_CROPI</name>
<evidence type="ECO:0000313" key="2">
    <source>
        <dbReference type="Proteomes" id="UP001372338"/>
    </source>
</evidence>